<dbReference type="OrthoDB" id="706657at2"/>
<dbReference type="Proteomes" id="UP000487757">
    <property type="component" value="Unassembled WGS sequence"/>
</dbReference>
<gene>
    <name evidence="1" type="ORF">GJU39_18870</name>
</gene>
<proteinExistence type="predicted"/>
<evidence type="ECO:0000313" key="2">
    <source>
        <dbReference type="Proteomes" id="UP000487757"/>
    </source>
</evidence>
<accession>A0A7K0G570</accession>
<organism evidence="1 2">
    <name type="scientific">Pedobacter petrophilus</name>
    <dbReference type="NCBI Taxonomy" id="1908241"/>
    <lineage>
        <taxon>Bacteria</taxon>
        <taxon>Pseudomonadati</taxon>
        <taxon>Bacteroidota</taxon>
        <taxon>Sphingobacteriia</taxon>
        <taxon>Sphingobacteriales</taxon>
        <taxon>Sphingobacteriaceae</taxon>
        <taxon>Pedobacter</taxon>
    </lineage>
</organism>
<name>A0A7K0G570_9SPHI</name>
<protein>
    <submittedName>
        <fullName evidence="1">Uncharacterized protein</fullName>
    </submittedName>
</protein>
<comment type="caution">
    <text evidence="1">The sequence shown here is derived from an EMBL/GenBank/DDBJ whole genome shotgun (WGS) entry which is preliminary data.</text>
</comment>
<dbReference type="RefSeq" id="WP_154282556.1">
    <property type="nucleotide sequence ID" value="NZ_JBHUJQ010000001.1"/>
</dbReference>
<keyword evidence="2" id="KW-1185">Reference proteome</keyword>
<dbReference type="EMBL" id="WKKH01000041">
    <property type="protein sequence ID" value="MRX78146.1"/>
    <property type="molecule type" value="Genomic_DNA"/>
</dbReference>
<dbReference type="AlphaFoldDB" id="A0A7K0G570"/>
<reference evidence="1 2" key="1">
    <citation type="submission" date="2019-11" db="EMBL/GenBank/DDBJ databases">
        <title>Pedobacter petrophilus genome.</title>
        <authorList>
            <person name="Feldbauer M.J."/>
            <person name="Newman J.D."/>
        </authorList>
    </citation>
    <scope>NUCLEOTIDE SEQUENCE [LARGE SCALE GENOMIC DNA]</scope>
    <source>
        <strain evidence="1 2">LMG 29686</strain>
    </source>
</reference>
<evidence type="ECO:0000313" key="1">
    <source>
        <dbReference type="EMBL" id="MRX78146.1"/>
    </source>
</evidence>
<sequence length="181" mass="19884">MLAVKAYSAPKKSDMKKNIILTLLLILLGAGINSVHAQSEEERNKIQMVIDEGGQKIIVDLNNISTTMSGYSTAYAVDSNSTTGKKVAAEQSDYFYLSMEVKKIEPSMMKILFKRDARFDGTITVTDTYGKNPVRIIKFKQAKVSNYSDQISRASYNDAYSMSALSVSCNSITIDGVVIAP</sequence>